<dbReference type="InterPro" id="IPR001680">
    <property type="entry name" value="WD40_rpt"/>
</dbReference>
<name>A0A663FET9_AQUCH</name>
<dbReference type="InterPro" id="IPR015943">
    <property type="entry name" value="WD40/YVTN_repeat-like_dom_sf"/>
</dbReference>
<dbReference type="GO" id="GO:0000462">
    <property type="term" value="P:maturation of SSU-rRNA from tricistronic rRNA transcript (SSU-rRNA, 5.8S rRNA, LSU-rRNA)"/>
    <property type="evidence" value="ECO:0007669"/>
    <property type="project" value="TreeGrafter"/>
</dbReference>
<dbReference type="SUPFAM" id="SSF50978">
    <property type="entry name" value="WD40 repeat-like"/>
    <property type="match status" value="1"/>
</dbReference>
<dbReference type="FunFam" id="2.130.10.10:FF:000378">
    <property type="entry name" value="U3 small nucleolar RNA-associated protein 7"/>
    <property type="match status" value="1"/>
</dbReference>
<dbReference type="InParanoid" id="A0A663FET9"/>
<evidence type="ECO:0000256" key="6">
    <source>
        <dbReference type="PROSITE-ProRule" id="PRU00221"/>
    </source>
</evidence>
<proteinExistence type="predicted"/>
<keyword evidence="4" id="KW-0677">Repeat</keyword>
<dbReference type="InterPro" id="IPR040315">
    <property type="entry name" value="WDR46/Utp7"/>
</dbReference>
<dbReference type="InterPro" id="IPR036322">
    <property type="entry name" value="WD40_repeat_dom_sf"/>
</dbReference>
<dbReference type="SMART" id="SM01033">
    <property type="entry name" value="BING4CT"/>
    <property type="match status" value="1"/>
</dbReference>
<dbReference type="InterPro" id="IPR012952">
    <property type="entry name" value="BING4_C_dom"/>
</dbReference>
<dbReference type="GO" id="GO:0030686">
    <property type="term" value="C:90S preribosome"/>
    <property type="evidence" value="ECO:0007669"/>
    <property type="project" value="TreeGrafter"/>
</dbReference>
<feature type="repeat" description="WD" evidence="6">
    <location>
        <begin position="305"/>
        <end position="346"/>
    </location>
</feature>
<keyword evidence="2" id="KW-0698">rRNA processing</keyword>
<dbReference type="Pfam" id="PF00400">
    <property type="entry name" value="WD40"/>
    <property type="match status" value="1"/>
</dbReference>
<dbReference type="Proteomes" id="UP000472275">
    <property type="component" value="Unassembled WGS sequence"/>
</dbReference>
<feature type="region of interest" description="Disordered" evidence="7">
    <location>
        <begin position="514"/>
        <end position="540"/>
    </location>
</feature>
<evidence type="ECO:0000256" key="7">
    <source>
        <dbReference type="SAM" id="MobiDB-lite"/>
    </source>
</evidence>
<dbReference type="GO" id="GO:0032040">
    <property type="term" value="C:small-subunit processome"/>
    <property type="evidence" value="ECO:0007669"/>
    <property type="project" value="Ensembl"/>
</dbReference>
<evidence type="ECO:0000256" key="5">
    <source>
        <dbReference type="ARBA" id="ARBA00023242"/>
    </source>
</evidence>
<evidence type="ECO:0000313" key="9">
    <source>
        <dbReference type="Ensembl" id="ENSACCP00020022579.1"/>
    </source>
</evidence>
<dbReference type="SMART" id="SM00320">
    <property type="entry name" value="WD40"/>
    <property type="match status" value="3"/>
</dbReference>
<dbReference type="Ensembl" id="ENSACCT00020023577.1">
    <property type="protein sequence ID" value="ENSACCP00020022579.1"/>
    <property type="gene ID" value="ENSACCG00020015519.1"/>
</dbReference>
<sequence>MAAAAAAAANGGRSRTLHRRQRAGPGPAASASHGGGRGDTGSVSGRKDPFPGPAPLPRPRVKRFLRGTKEKAPRAKSQRLRWHLKLSGQREEAAAARAARLDLLLPEEPGFLEADPGEDTCTVTQGDIAEAVDIASAAKHFDLRLEQFGPYRLDYTRNGRHLLLGGRRGHVAAMDWQTKALMCEINVMETVTDVAWLHTETLLAVAQRRWLHVYDNQGLELNCLKSFPRRFTVLMIFFSLFLQNDKGFLQYLDISVGKEVAALCTRGGRLAVMAQNPANAIIHLGHSNGTVTLWSPTVSEPLVRMLCHRGALRALAVDPTGTYMASAGLDRKLRLFDLRTYRVLQELVLPQGAGHLAFSQRGLLAAACGDLVQVYKGVGKEVPPQPYLCHRPPRPPHGLRFCPFEDVLGAGHGHGFTSILVPGAGEANFDALENNPYRSRRQRQEWEVKALLEKVPAELITLDPTQLGHVDTASLQQKREERIQRLGFDPQAKAKFKPRRRAKGNNLLHRKRKVAHEEQRVNTTLHPSTAAAPPTHASPVQCPCCTAADRWQ</sequence>
<organism evidence="9 10">
    <name type="scientific">Aquila chrysaetos chrysaetos</name>
    <dbReference type="NCBI Taxonomy" id="223781"/>
    <lineage>
        <taxon>Eukaryota</taxon>
        <taxon>Metazoa</taxon>
        <taxon>Chordata</taxon>
        <taxon>Craniata</taxon>
        <taxon>Vertebrata</taxon>
        <taxon>Euteleostomi</taxon>
        <taxon>Archelosauria</taxon>
        <taxon>Archosauria</taxon>
        <taxon>Dinosauria</taxon>
        <taxon>Saurischia</taxon>
        <taxon>Theropoda</taxon>
        <taxon>Coelurosauria</taxon>
        <taxon>Aves</taxon>
        <taxon>Neognathae</taxon>
        <taxon>Neoaves</taxon>
        <taxon>Telluraves</taxon>
        <taxon>Accipitrimorphae</taxon>
        <taxon>Accipitriformes</taxon>
        <taxon>Accipitridae</taxon>
        <taxon>Accipitrinae</taxon>
        <taxon>Aquila</taxon>
    </lineage>
</organism>
<evidence type="ECO:0000256" key="1">
    <source>
        <dbReference type="ARBA" id="ARBA00004604"/>
    </source>
</evidence>
<dbReference type="Gene3D" id="2.130.10.10">
    <property type="entry name" value="YVTN repeat-like/Quinoprotein amine dehydrogenase"/>
    <property type="match status" value="1"/>
</dbReference>
<comment type="subcellular location">
    <subcellularLocation>
        <location evidence="1">Nucleus</location>
        <location evidence="1">Nucleolus</location>
    </subcellularLocation>
</comment>
<feature type="compositionally biased region" description="Low complexity" evidence="7">
    <location>
        <begin position="23"/>
        <end position="32"/>
    </location>
</feature>
<gene>
    <name evidence="9" type="primary">WDR46</name>
</gene>
<dbReference type="Pfam" id="PF08149">
    <property type="entry name" value="BING4CT"/>
    <property type="match status" value="1"/>
</dbReference>
<reference evidence="9" key="1">
    <citation type="submission" date="2025-08" db="UniProtKB">
        <authorList>
            <consortium name="Ensembl"/>
        </authorList>
    </citation>
    <scope>IDENTIFICATION</scope>
</reference>
<keyword evidence="5" id="KW-0539">Nucleus</keyword>
<accession>A0A663FET9</accession>
<keyword evidence="10" id="KW-1185">Reference proteome</keyword>
<reference evidence="9" key="2">
    <citation type="submission" date="2025-09" db="UniProtKB">
        <authorList>
            <consortium name="Ensembl"/>
        </authorList>
    </citation>
    <scope>IDENTIFICATION</scope>
</reference>
<dbReference type="AlphaFoldDB" id="A0A663FET9"/>
<dbReference type="PANTHER" id="PTHR14085">
    <property type="entry name" value="WD-REPEAT PROTEIN BING4"/>
    <property type="match status" value="1"/>
</dbReference>
<dbReference type="GeneTree" id="ENSGT00390000007075"/>
<evidence type="ECO:0000256" key="2">
    <source>
        <dbReference type="ARBA" id="ARBA00022552"/>
    </source>
</evidence>
<feature type="compositionally biased region" description="Low complexity" evidence="7">
    <location>
        <begin position="523"/>
        <end position="539"/>
    </location>
</feature>
<feature type="region of interest" description="Disordered" evidence="7">
    <location>
        <begin position="1"/>
        <end position="77"/>
    </location>
</feature>
<keyword evidence="3 6" id="KW-0853">WD repeat</keyword>
<evidence type="ECO:0000256" key="3">
    <source>
        <dbReference type="ARBA" id="ARBA00022574"/>
    </source>
</evidence>
<evidence type="ECO:0000259" key="8">
    <source>
        <dbReference type="SMART" id="SM01033"/>
    </source>
</evidence>
<dbReference type="PANTHER" id="PTHR14085:SF3">
    <property type="entry name" value="WD REPEAT-CONTAINING PROTEIN 46"/>
    <property type="match status" value="1"/>
</dbReference>
<feature type="domain" description="BING4 C-terminal" evidence="8">
    <location>
        <begin position="386"/>
        <end position="464"/>
    </location>
</feature>
<protein>
    <submittedName>
        <fullName evidence="9">WD repeat domain 46</fullName>
    </submittedName>
</protein>
<dbReference type="PROSITE" id="PS50082">
    <property type="entry name" value="WD_REPEATS_2"/>
    <property type="match status" value="1"/>
</dbReference>
<evidence type="ECO:0000313" key="10">
    <source>
        <dbReference type="Proteomes" id="UP000472275"/>
    </source>
</evidence>
<evidence type="ECO:0000256" key="4">
    <source>
        <dbReference type="ARBA" id="ARBA00022737"/>
    </source>
</evidence>